<organism evidence="12 13">
    <name type="scientific">Perspicuibacillus lycopersici</name>
    <dbReference type="NCBI Taxonomy" id="1325689"/>
    <lineage>
        <taxon>Bacteria</taxon>
        <taxon>Bacillati</taxon>
        <taxon>Bacillota</taxon>
        <taxon>Bacilli</taxon>
        <taxon>Bacillales</taxon>
        <taxon>Bacillaceae</taxon>
        <taxon>Perspicuibacillus</taxon>
    </lineage>
</organism>
<proteinExistence type="inferred from homology"/>
<gene>
    <name evidence="12" type="ORF">OEV98_04245</name>
</gene>
<keyword evidence="3" id="KW-0964">Secreted</keyword>
<evidence type="ECO:0000256" key="3">
    <source>
        <dbReference type="ARBA" id="ARBA00022525"/>
    </source>
</evidence>
<evidence type="ECO:0000313" key="13">
    <source>
        <dbReference type="Proteomes" id="UP001209318"/>
    </source>
</evidence>
<evidence type="ECO:0000256" key="2">
    <source>
        <dbReference type="ARBA" id="ARBA00022512"/>
    </source>
</evidence>
<dbReference type="GO" id="GO:0008253">
    <property type="term" value="F:5'-nucleotidase activity"/>
    <property type="evidence" value="ECO:0007669"/>
    <property type="project" value="TreeGrafter"/>
</dbReference>
<keyword evidence="2" id="KW-0134">Cell wall</keyword>
<reference evidence="12" key="1">
    <citation type="submission" date="2022-10" db="EMBL/GenBank/DDBJ databases">
        <title>Description of Fervidibacillus gen. nov. in the family Fervidibacillaceae fam. nov. with two species, Fervidibacillus albus sp. nov., and Fervidibacillus halotolerans sp. nov., isolated from tidal flat sediments.</title>
        <authorList>
            <person name="Kwon K.K."/>
            <person name="Yang S.-H."/>
        </authorList>
    </citation>
    <scope>NUCLEOTIDE SEQUENCE</scope>
    <source>
        <strain evidence="12">JCM 19140</strain>
    </source>
</reference>
<comment type="subcellular location">
    <subcellularLocation>
        <location evidence="1">Secreted</location>
        <location evidence="1">Cell wall</location>
        <topology evidence="1">Peptidoglycan-anchor</topology>
    </subcellularLocation>
</comment>
<keyword evidence="6" id="KW-0378">Hydrolase</keyword>
<evidence type="ECO:0000256" key="1">
    <source>
        <dbReference type="ARBA" id="ARBA00004168"/>
    </source>
</evidence>
<keyword evidence="8" id="KW-0472">Membrane</keyword>
<feature type="domain" description="5'-Nucleotidase C-terminal" evidence="11">
    <location>
        <begin position="371"/>
        <end position="510"/>
    </location>
</feature>
<dbReference type="RefSeq" id="WP_263071968.1">
    <property type="nucleotide sequence ID" value="NZ_JAOUSF010000002.1"/>
</dbReference>
<dbReference type="EMBL" id="JAOUSF010000002">
    <property type="protein sequence ID" value="MCU9612757.1"/>
    <property type="molecule type" value="Genomic_DNA"/>
</dbReference>
<dbReference type="PRINTS" id="PR01607">
    <property type="entry name" value="APYRASEFAMLY"/>
</dbReference>
<feature type="domain" description="Calcineurin-like phosphoesterase" evidence="9">
    <location>
        <begin position="69"/>
        <end position="294"/>
    </location>
</feature>
<evidence type="ECO:0000256" key="8">
    <source>
        <dbReference type="SAM" id="Phobius"/>
    </source>
</evidence>
<accession>A0AAE3IQV5</accession>
<dbReference type="Gene3D" id="3.60.21.10">
    <property type="match status" value="1"/>
</dbReference>
<feature type="compositionally biased region" description="Low complexity" evidence="7">
    <location>
        <begin position="590"/>
        <end position="604"/>
    </location>
</feature>
<dbReference type="Proteomes" id="UP001209318">
    <property type="component" value="Unassembled WGS sequence"/>
</dbReference>
<dbReference type="FunFam" id="3.60.21.10:FF:000052">
    <property type="entry name" value="Endonuclease YhcR"/>
    <property type="match status" value="1"/>
</dbReference>
<dbReference type="GO" id="GO:0000166">
    <property type="term" value="F:nucleotide binding"/>
    <property type="evidence" value="ECO:0007669"/>
    <property type="project" value="UniProtKB-KW"/>
</dbReference>
<keyword evidence="6" id="KW-0547">Nucleotide-binding</keyword>
<dbReference type="InterPro" id="IPR008334">
    <property type="entry name" value="5'-Nucleotdase_C"/>
</dbReference>
<evidence type="ECO:0000256" key="5">
    <source>
        <dbReference type="ARBA" id="ARBA00023088"/>
    </source>
</evidence>
<dbReference type="GO" id="GO:0008768">
    <property type="term" value="F:UDP-sugar diphosphatase activity"/>
    <property type="evidence" value="ECO:0007669"/>
    <property type="project" value="TreeGrafter"/>
</dbReference>
<dbReference type="GO" id="GO:0009166">
    <property type="term" value="P:nucleotide catabolic process"/>
    <property type="evidence" value="ECO:0007669"/>
    <property type="project" value="InterPro"/>
</dbReference>
<feature type="domain" description="Gram-positive cocci surface proteins LPxTG" evidence="10">
    <location>
        <begin position="629"/>
        <end position="665"/>
    </location>
</feature>
<evidence type="ECO:0000313" key="12">
    <source>
        <dbReference type="EMBL" id="MCU9612757.1"/>
    </source>
</evidence>
<dbReference type="Pfam" id="PF00746">
    <property type="entry name" value="Gram_pos_anchor"/>
    <property type="match status" value="1"/>
</dbReference>
<feature type="region of interest" description="Disordered" evidence="7">
    <location>
        <begin position="544"/>
        <end position="639"/>
    </location>
</feature>
<dbReference type="InterPro" id="IPR019931">
    <property type="entry name" value="LPXTG_anchor"/>
</dbReference>
<dbReference type="PROSITE" id="PS00786">
    <property type="entry name" value="5_NUCLEOTIDASE_2"/>
    <property type="match status" value="1"/>
</dbReference>
<comment type="similarity">
    <text evidence="6">Belongs to the 5'-nucleotidase family.</text>
</comment>
<dbReference type="GO" id="GO:0030288">
    <property type="term" value="C:outer membrane-bounded periplasmic space"/>
    <property type="evidence" value="ECO:0007669"/>
    <property type="project" value="TreeGrafter"/>
</dbReference>
<dbReference type="SUPFAM" id="SSF56300">
    <property type="entry name" value="Metallo-dependent phosphatases"/>
    <property type="match status" value="1"/>
</dbReference>
<dbReference type="InterPro" id="IPR006179">
    <property type="entry name" value="5_nucleotidase/apyrase"/>
</dbReference>
<keyword evidence="5" id="KW-0572">Peptidoglycan-anchor</keyword>
<protein>
    <submittedName>
        <fullName evidence="12">5'-nucleotidase C-terminal domain-containing protein</fullName>
    </submittedName>
</protein>
<dbReference type="InterPro" id="IPR006146">
    <property type="entry name" value="5'-Nucleotdase_CS"/>
</dbReference>
<keyword evidence="13" id="KW-1185">Reference proteome</keyword>
<dbReference type="InterPro" id="IPR029052">
    <property type="entry name" value="Metallo-depent_PP-like"/>
</dbReference>
<dbReference type="SUPFAM" id="SSF55816">
    <property type="entry name" value="5'-nucleotidase (syn. UDP-sugar hydrolase), C-terminal domain"/>
    <property type="match status" value="1"/>
</dbReference>
<sequence length="669" mass="72053">MKTNLVKKLFSVLLVLSLVVTSFLANYVPTVNAQEIGGSDQESVLSEEVTAVSEITDENGNIHVQLLSVNDLHGKIDVSTEIDGLTYGKIDYLAAYLKEREATNPNTLIVHVGDMVGGSSPVSALLQDEPTVDIMEAIGFDVGTVGNHEFDEGVDEMMRLIEGGDHENGTENYDGINFPMVAANVEYADTGELVLDPYAIQEIAGVKIGFIGVATVETPSMIIAAGNENLEFTDEAEAINRYVPELQEQGVEAIVVLAHVPGNQSGDTATGDIADIAYEINDAVDVIFAAHNHVKINAVVDNKLIVQAWEYGKAFADVDLEIDPETGDIVRKSAEIVDVVQEDKTPDPEVETLLNHYKELVGPRLSEKIGVAATELVGGYAQKGEIGDNPLGNLIADGMIAAMDSDFALMNGGGIRDNVNAGDITWSELFNVQPFGNTLVKIELTGDELRQVLNTQFSSYGPDVLIGGFSYTWDSSLGEFGEVVDMFLPDGSEVDPNATYTVTVNNYMYPHSTDKYRLLEFGENPVQGPDDLQATVDFVRTFGDEPIDYSNTVGRISEVTGDDEEPGTPGEEPGTPEEPGAPSEEPETPEVPSTPEDNSETPEQPDAPEDDAVDPEDSDTLAPNDAAEESKANNQLPDTATNSYNMLVLGVILLAMAISVLFIRRIRKA</sequence>
<feature type="chain" id="PRO_5041776543" evidence="6">
    <location>
        <begin position="34"/>
        <end position="669"/>
    </location>
</feature>
<dbReference type="InterPro" id="IPR004843">
    <property type="entry name" value="Calcineurin-like_PHP"/>
</dbReference>
<keyword evidence="8" id="KW-0812">Transmembrane</keyword>
<name>A0AAE3IQV5_9BACI</name>
<feature type="compositionally biased region" description="Low complexity" evidence="7">
    <location>
        <begin position="567"/>
        <end position="583"/>
    </location>
</feature>
<evidence type="ECO:0000256" key="6">
    <source>
        <dbReference type="RuleBase" id="RU362119"/>
    </source>
</evidence>
<dbReference type="PANTHER" id="PTHR11575">
    <property type="entry name" value="5'-NUCLEOTIDASE-RELATED"/>
    <property type="match status" value="1"/>
</dbReference>
<dbReference type="GO" id="GO:0046872">
    <property type="term" value="F:metal ion binding"/>
    <property type="evidence" value="ECO:0007669"/>
    <property type="project" value="InterPro"/>
</dbReference>
<dbReference type="InterPro" id="IPR036907">
    <property type="entry name" value="5'-Nucleotdase_C_sf"/>
</dbReference>
<evidence type="ECO:0000259" key="11">
    <source>
        <dbReference type="Pfam" id="PF02872"/>
    </source>
</evidence>
<evidence type="ECO:0000259" key="9">
    <source>
        <dbReference type="Pfam" id="PF00149"/>
    </source>
</evidence>
<dbReference type="AlphaFoldDB" id="A0AAE3IQV5"/>
<dbReference type="Pfam" id="PF02872">
    <property type="entry name" value="5_nucleotid_C"/>
    <property type="match status" value="1"/>
</dbReference>
<dbReference type="Gene3D" id="3.90.780.10">
    <property type="entry name" value="5'-Nucleotidase, C-terminal domain"/>
    <property type="match status" value="1"/>
</dbReference>
<dbReference type="Pfam" id="PF00149">
    <property type="entry name" value="Metallophos"/>
    <property type="match status" value="1"/>
</dbReference>
<feature type="compositionally biased region" description="Acidic residues" evidence="7">
    <location>
        <begin position="606"/>
        <end position="619"/>
    </location>
</feature>
<dbReference type="NCBIfam" id="TIGR01167">
    <property type="entry name" value="LPXTG_anchor"/>
    <property type="match status" value="1"/>
</dbReference>
<evidence type="ECO:0000259" key="10">
    <source>
        <dbReference type="Pfam" id="PF00746"/>
    </source>
</evidence>
<feature type="signal peptide" evidence="6">
    <location>
        <begin position="1"/>
        <end position="33"/>
    </location>
</feature>
<feature type="transmembrane region" description="Helical" evidence="8">
    <location>
        <begin position="644"/>
        <end position="663"/>
    </location>
</feature>
<dbReference type="PANTHER" id="PTHR11575:SF24">
    <property type="entry name" value="5'-NUCLEOTIDASE"/>
    <property type="match status" value="1"/>
</dbReference>
<evidence type="ECO:0000256" key="7">
    <source>
        <dbReference type="SAM" id="MobiDB-lite"/>
    </source>
</evidence>
<keyword evidence="8" id="KW-1133">Transmembrane helix</keyword>
<keyword evidence="4 6" id="KW-0732">Signal</keyword>
<comment type="caution">
    <text evidence="12">The sequence shown here is derived from an EMBL/GenBank/DDBJ whole genome shotgun (WGS) entry which is preliminary data.</text>
</comment>
<evidence type="ECO:0000256" key="4">
    <source>
        <dbReference type="ARBA" id="ARBA00022729"/>
    </source>
</evidence>